<comment type="caution">
    <text evidence="2">The sequence shown here is derived from an EMBL/GenBank/DDBJ whole genome shotgun (WGS) entry which is preliminary data.</text>
</comment>
<proteinExistence type="predicted"/>
<dbReference type="Pfam" id="PF18925">
    <property type="entry name" value="DUF5675"/>
    <property type="match status" value="1"/>
</dbReference>
<accession>A0A0F9IS09</accession>
<dbReference type="AlphaFoldDB" id="A0A0F9IS09"/>
<protein>
    <recommendedName>
        <fullName evidence="1">DUF5675 domain-containing protein</fullName>
    </recommendedName>
</protein>
<dbReference type="InterPro" id="IPR043732">
    <property type="entry name" value="DUF5675"/>
</dbReference>
<name>A0A0F9IS09_9ZZZZ</name>
<dbReference type="EMBL" id="LAZR01011726">
    <property type="protein sequence ID" value="KKM60189.1"/>
    <property type="molecule type" value="Genomic_DNA"/>
</dbReference>
<feature type="domain" description="DUF5675" evidence="1">
    <location>
        <begin position="40"/>
        <end position="140"/>
    </location>
</feature>
<organism evidence="2">
    <name type="scientific">marine sediment metagenome</name>
    <dbReference type="NCBI Taxonomy" id="412755"/>
    <lineage>
        <taxon>unclassified sequences</taxon>
        <taxon>metagenomes</taxon>
        <taxon>ecological metagenomes</taxon>
    </lineage>
</organism>
<evidence type="ECO:0000259" key="1">
    <source>
        <dbReference type="Pfam" id="PF18925"/>
    </source>
</evidence>
<gene>
    <name evidence="2" type="ORF">LCGC14_1544350</name>
</gene>
<evidence type="ECO:0000313" key="2">
    <source>
        <dbReference type="EMBL" id="KKM60189.1"/>
    </source>
</evidence>
<reference evidence="2" key="1">
    <citation type="journal article" date="2015" name="Nature">
        <title>Complex archaea that bridge the gap between prokaryotes and eukaryotes.</title>
        <authorList>
            <person name="Spang A."/>
            <person name="Saw J.H."/>
            <person name="Jorgensen S.L."/>
            <person name="Zaremba-Niedzwiedzka K."/>
            <person name="Martijn J."/>
            <person name="Lind A.E."/>
            <person name="van Eijk R."/>
            <person name="Schleper C."/>
            <person name="Guy L."/>
            <person name="Ettema T.J."/>
        </authorList>
    </citation>
    <scope>NUCLEOTIDE SEQUENCE</scope>
</reference>
<sequence>MNYRVLRINSQLDYSSGVTFTVSSGQQISSWQGKHPVVRHLCYTLEDESRIKKVAGETRIPANTYELKLRNEGSLTKRYELRFPDIHEGMIWLKDVPNFKYIYLHCGNDDDDTDGCILVGSYLRLNRVLNSRSTYRAIYPGIVENIKAGPTYIEILDYDTPPKPVIM</sequence>